<protein>
    <submittedName>
        <fullName evidence="1">Uncharacterized protein</fullName>
    </submittedName>
</protein>
<dbReference type="Proteomes" id="UP000824540">
    <property type="component" value="Unassembled WGS sequence"/>
</dbReference>
<dbReference type="OrthoDB" id="5559822at2759"/>
<dbReference type="EMBL" id="JAFBMS010000018">
    <property type="protein sequence ID" value="KAG9345311.1"/>
    <property type="molecule type" value="Genomic_DNA"/>
</dbReference>
<accession>A0A8T2P1S8</accession>
<gene>
    <name evidence="1" type="ORF">JZ751_009857</name>
</gene>
<sequence>MSEFWHKMSCCVVAKPPPLHVETSSTAWCQGLMWITGKELPSPDPLHSHINRQTSALDVLPFAFIPSRTILPST</sequence>
<comment type="caution">
    <text evidence="1">The sequence shown here is derived from an EMBL/GenBank/DDBJ whole genome shotgun (WGS) entry which is preliminary data.</text>
</comment>
<organism evidence="1 2">
    <name type="scientific">Albula glossodonta</name>
    <name type="common">roundjaw bonefish</name>
    <dbReference type="NCBI Taxonomy" id="121402"/>
    <lineage>
        <taxon>Eukaryota</taxon>
        <taxon>Metazoa</taxon>
        <taxon>Chordata</taxon>
        <taxon>Craniata</taxon>
        <taxon>Vertebrata</taxon>
        <taxon>Euteleostomi</taxon>
        <taxon>Actinopterygii</taxon>
        <taxon>Neopterygii</taxon>
        <taxon>Teleostei</taxon>
        <taxon>Albuliformes</taxon>
        <taxon>Albulidae</taxon>
        <taxon>Albula</taxon>
    </lineage>
</organism>
<keyword evidence="2" id="KW-1185">Reference proteome</keyword>
<evidence type="ECO:0000313" key="2">
    <source>
        <dbReference type="Proteomes" id="UP000824540"/>
    </source>
</evidence>
<reference evidence="1" key="1">
    <citation type="thesis" date="2021" institute="BYU ScholarsArchive" country="Provo, UT, USA">
        <title>Applications of and Algorithms for Genome Assembly and Genomic Analyses with an Emphasis on Marine Teleosts.</title>
        <authorList>
            <person name="Pickett B.D."/>
        </authorList>
    </citation>
    <scope>NUCLEOTIDE SEQUENCE</scope>
    <source>
        <strain evidence="1">HI-2016</strain>
    </source>
</reference>
<name>A0A8T2P1S8_9TELE</name>
<dbReference type="AlphaFoldDB" id="A0A8T2P1S8"/>
<proteinExistence type="predicted"/>
<evidence type="ECO:0000313" key="1">
    <source>
        <dbReference type="EMBL" id="KAG9345311.1"/>
    </source>
</evidence>